<organism evidence="1 2">
    <name type="scientific">Lecanosticta acicola</name>
    <dbReference type="NCBI Taxonomy" id="111012"/>
    <lineage>
        <taxon>Eukaryota</taxon>
        <taxon>Fungi</taxon>
        <taxon>Dikarya</taxon>
        <taxon>Ascomycota</taxon>
        <taxon>Pezizomycotina</taxon>
        <taxon>Dothideomycetes</taxon>
        <taxon>Dothideomycetidae</taxon>
        <taxon>Mycosphaerellales</taxon>
        <taxon>Mycosphaerellaceae</taxon>
        <taxon>Lecanosticta</taxon>
    </lineage>
</organism>
<protein>
    <submittedName>
        <fullName evidence="1">Uncharacterized protein</fullName>
    </submittedName>
</protein>
<evidence type="ECO:0000313" key="1">
    <source>
        <dbReference type="EMBL" id="CAK4032935.1"/>
    </source>
</evidence>
<dbReference type="Proteomes" id="UP001296104">
    <property type="component" value="Unassembled WGS sequence"/>
</dbReference>
<dbReference type="EMBL" id="CAVMBE010000074">
    <property type="protein sequence ID" value="CAK4032935.1"/>
    <property type="molecule type" value="Genomic_DNA"/>
</dbReference>
<reference evidence="1" key="1">
    <citation type="submission" date="2023-11" db="EMBL/GenBank/DDBJ databases">
        <authorList>
            <person name="Alioto T."/>
            <person name="Alioto T."/>
            <person name="Gomez Garrido J."/>
        </authorList>
    </citation>
    <scope>NUCLEOTIDE SEQUENCE</scope>
</reference>
<accession>A0AAI9EEB1</accession>
<proteinExistence type="predicted"/>
<dbReference type="AlphaFoldDB" id="A0AAI9EEB1"/>
<comment type="caution">
    <text evidence="1">The sequence shown here is derived from an EMBL/GenBank/DDBJ whole genome shotgun (WGS) entry which is preliminary data.</text>
</comment>
<evidence type="ECO:0000313" key="2">
    <source>
        <dbReference type="Proteomes" id="UP001296104"/>
    </source>
</evidence>
<gene>
    <name evidence="1" type="ORF">LECACI_7A008093</name>
</gene>
<name>A0AAI9EEB1_9PEZI</name>
<sequence length="150" mass="16754">MSQNPPSASPGSISQLQTQYSRLRKAITDIQSEHTRLTFRWSSLNPVTVGNPLVHYTYRDACSTAFVENVWDEPFQAEINKSLVNHGVAGRLLGNSQVGEADVVLRGVAERLRRSQDYVQKLKKAVEAHYEVERYLVAKGLVGDRKNGNA</sequence>
<keyword evidence="2" id="KW-1185">Reference proteome</keyword>